<proteinExistence type="predicted"/>
<name>A0A7X2P9D6_9FIRM</name>
<keyword evidence="1" id="KW-0678">Repressor</keyword>
<evidence type="ECO:0000256" key="4">
    <source>
        <dbReference type="ARBA" id="ARBA00023163"/>
    </source>
</evidence>
<dbReference type="CDD" id="cd01392">
    <property type="entry name" value="HTH_LacI"/>
    <property type="match status" value="1"/>
</dbReference>
<dbReference type="InterPro" id="IPR010982">
    <property type="entry name" value="Lambda_DNA-bd_dom_sf"/>
</dbReference>
<dbReference type="PANTHER" id="PTHR30146">
    <property type="entry name" value="LACI-RELATED TRANSCRIPTIONAL REPRESSOR"/>
    <property type="match status" value="1"/>
</dbReference>
<dbReference type="GO" id="GO:0003700">
    <property type="term" value="F:DNA-binding transcription factor activity"/>
    <property type="evidence" value="ECO:0007669"/>
    <property type="project" value="TreeGrafter"/>
</dbReference>
<dbReference type="AlphaFoldDB" id="A0A7X2P9D6"/>
<protein>
    <submittedName>
        <fullName evidence="6">LacI family transcriptional regulator</fullName>
    </submittedName>
</protein>
<dbReference type="Pfam" id="PF00356">
    <property type="entry name" value="LacI"/>
    <property type="match status" value="1"/>
</dbReference>
<dbReference type="Proteomes" id="UP000466864">
    <property type="component" value="Unassembled WGS sequence"/>
</dbReference>
<keyword evidence="4" id="KW-0804">Transcription</keyword>
<dbReference type="Gene3D" id="1.10.260.40">
    <property type="entry name" value="lambda repressor-like DNA-binding domains"/>
    <property type="match status" value="1"/>
</dbReference>
<feature type="domain" description="HTH lacI-type" evidence="5">
    <location>
        <begin position="2"/>
        <end position="56"/>
    </location>
</feature>
<dbReference type="SMART" id="SM00354">
    <property type="entry name" value="HTH_LACI"/>
    <property type="match status" value="1"/>
</dbReference>
<accession>A0A7X2P9D6</accession>
<evidence type="ECO:0000313" key="7">
    <source>
        <dbReference type="Proteomes" id="UP000466864"/>
    </source>
</evidence>
<dbReference type="EMBL" id="VUMV01000007">
    <property type="protein sequence ID" value="MST82576.1"/>
    <property type="molecule type" value="Genomic_DNA"/>
</dbReference>
<dbReference type="InterPro" id="IPR028082">
    <property type="entry name" value="Peripla_BP_I"/>
</dbReference>
<evidence type="ECO:0000256" key="1">
    <source>
        <dbReference type="ARBA" id="ARBA00022491"/>
    </source>
</evidence>
<dbReference type="PROSITE" id="PS50932">
    <property type="entry name" value="HTH_LACI_2"/>
    <property type="match status" value="1"/>
</dbReference>
<comment type="caution">
    <text evidence="6">The sequence shown here is derived from an EMBL/GenBank/DDBJ whole genome shotgun (WGS) entry which is preliminary data.</text>
</comment>
<dbReference type="PANTHER" id="PTHR30146:SF148">
    <property type="entry name" value="HTH-TYPE TRANSCRIPTIONAL REPRESSOR PURR-RELATED"/>
    <property type="match status" value="1"/>
</dbReference>
<gene>
    <name evidence="6" type="ORF">FYJ60_09630</name>
</gene>
<sequence>MVTIKDISRKCGVSPATVSKALNGYGDIGAETAERIREAAREMHYFPNAAARQLKTNISHNIGVVFEDDTQSGLTHEYFSAILNSAKNELEDRGYDLTFISKKISGNSFVEHCRYRKCDGVLIANVDFTSQPVLDLIHSEFPVVTIDYSFDNHSCIMSDNVEGMYALTKYLISKGHRKIAFIHGEKTSVTLKRLSGFYKACRECQIEIPDEYVLEGRYHDTKSSRECTEKLMKLPDRPTAIIYPDDVAYIGGSVQLEKMNLSVPQDVSAVGYDGVNLSQIIRPRLTTYYQDAEAIGRESARKLVETIENKKAAVAEEIKVSGRLLEGGTVRQIG</sequence>
<reference evidence="6 7" key="1">
    <citation type="submission" date="2019-08" db="EMBL/GenBank/DDBJ databases">
        <title>In-depth cultivation of the pig gut microbiome towards novel bacterial diversity and tailored functional studies.</title>
        <authorList>
            <person name="Wylensek D."/>
            <person name="Hitch T.C.A."/>
            <person name="Clavel T."/>
        </authorList>
    </citation>
    <scope>NUCLEOTIDE SEQUENCE [LARGE SCALE GENOMIC DNA]</scope>
    <source>
        <strain evidence="6 7">Oil+RF-744-WCA-WT-13</strain>
    </source>
</reference>
<dbReference type="SUPFAM" id="SSF53822">
    <property type="entry name" value="Periplasmic binding protein-like I"/>
    <property type="match status" value="1"/>
</dbReference>
<dbReference type="RefSeq" id="WP_154458487.1">
    <property type="nucleotide sequence ID" value="NZ_VUMV01000007.1"/>
</dbReference>
<dbReference type="GO" id="GO:0000976">
    <property type="term" value="F:transcription cis-regulatory region binding"/>
    <property type="evidence" value="ECO:0007669"/>
    <property type="project" value="TreeGrafter"/>
</dbReference>
<evidence type="ECO:0000256" key="2">
    <source>
        <dbReference type="ARBA" id="ARBA00023015"/>
    </source>
</evidence>
<organism evidence="6 7">
    <name type="scientific">Bilifractor porci</name>
    <dbReference type="NCBI Taxonomy" id="2606636"/>
    <lineage>
        <taxon>Bacteria</taxon>
        <taxon>Bacillati</taxon>
        <taxon>Bacillota</taxon>
        <taxon>Clostridia</taxon>
        <taxon>Lachnospirales</taxon>
        <taxon>Lachnospiraceae</taxon>
        <taxon>Bilifractor</taxon>
    </lineage>
</organism>
<dbReference type="CDD" id="cd06267">
    <property type="entry name" value="PBP1_LacI_sugar_binding-like"/>
    <property type="match status" value="1"/>
</dbReference>
<dbReference type="Pfam" id="PF13377">
    <property type="entry name" value="Peripla_BP_3"/>
    <property type="match status" value="1"/>
</dbReference>
<keyword evidence="7" id="KW-1185">Reference proteome</keyword>
<dbReference type="InterPro" id="IPR046335">
    <property type="entry name" value="LacI/GalR-like_sensor"/>
</dbReference>
<dbReference type="InterPro" id="IPR000843">
    <property type="entry name" value="HTH_LacI"/>
</dbReference>
<evidence type="ECO:0000259" key="5">
    <source>
        <dbReference type="PROSITE" id="PS50932"/>
    </source>
</evidence>
<keyword evidence="3" id="KW-0238">DNA-binding</keyword>
<evidence type="ECO:0000256" key="3">
    <source>
        <dbReference type="ARBA" id="ARBA00023125"/>
    </source>
</evidence>
<evidence type="ECO:0000313" key="6">
    <source>
        <dbReference type="EMBL" id="MST82576.1"/>
    </source>
</evidence>
<keyword evidence="2" id="KW-0805">Transcription regulation</keyword>
<dbReference type="Gene3D" id="3.40.50.2300">
    <property type="match status" value="2"/>
</dbReference>
<dbReference type="SUPFAM" id="SSF47413">
    <property type="entry name" value="lambda repressor-like DNA-binding domains"/>
    <property type="match status" value="1"/>
</dbReference>